<dbReference type="PATRIC" id="fig|318683.6.peg.2219"/>
<organism evidence="3 4">
    <name type="scientific">Gluconobacter albidus</name>
    <dbReference type="NCBI Taxonomy" id="318683"/>
    <lineage>
        <taxon>Bacteria</taxon>
        <taxon>Pseudomonadati</taxon>
        <taxon>Pseudomonadota</taxon>
        <taxon>Alphaproteobacteria</taxon>
        <taxon>Acetobacterales</taxon>
        <taxon>Acetobacteraceae</taxon>
        <taxon>Gluconobacter</taxon>
    </lineage>
</organism>
<accession>A0A149TGY2</accession>
<dbReference type="Gene3D" id="3.40.225.10">
    <property type="entry name" value="Class II aldolase/adducin N-terminal domain"/>
    <property type="match status" value="1"/>
</dbReference>
<name>A0A149TGY2_9PROT</name>
<protein>
    <submittedName>
        <fullName evidence="3">Ribulose phosphate epimerase</fullName>
    </submittedName>
</protein>
<comment type="similarity">
    <text evidence="1">Belongs to the aldolase class II family.</text>
</comment>
<gene>
    <name evidence="3" type="ORF">AD945_10925</name>
</gene>
<comment type="caution">
    <text evidence="3">The sequence shown here is derived from an EMBL/GenBank/DDBJ whole genome shotgun (WGS) entry which is preliminary data.</text>
</comment>
<dbReference type="InterPro" id="IPR051017">
    <property type="entry name" value="Aldolase-II_Adducin_sf"/>
</dbReference>
<dbReference type="EMBL" id="LHZR01000110">
    <property type="protein sequence ID" value="KXV47110.1"/>
    <property type="molecule type" value="Genomic_DNA"/>
</dbReference>
<dbReference type="InterPro" id="IPR036409">
    <property type="entry name" value="Aldolase_II/adducin_N_sf"/>
</dbReference>
<dbReference type="AlphaFoldDB" id="A0A149TGY2"/>
<feature type="domain" description="Class II aldolase/adducin N-terminal" evidence="2">
    <location>
        <begin position="14"/>
        <end position="194"/>
    </location>
</feature>
<dbReference type="NCBIfam" id="NF005451">
    <property type="entry name" value="PRK07044.1"/>
    <property type="match status" value="1"/>
</dbReference>
<dbReference type="SUPFAM" id="SSF53639">
    <property type="entry name" value="AraD/HMP-PK domain-like"/>
    <property type="match status" value="1"/>
</dbReference>
<evidence type="ECO:0000313" key="4">
    <source>
        <dbReference type="Proteomes" id="UP000075636"/>
    </source>
</evidence>
<dbReference type="Proteomes" id="UP000075636">
    <property type="component" value="Unassembled WGS sequence"/>
</dbReference>
<evidence type="ECO:0000259" key="2">
    <source>
        <dbReference type="SMART" id="SM01007"/>
    </source>
</evidence>
<sequence>MTMDMTTEEMQLRVRLAECYHLINHYGWTEMIFNHISVRLPGTPTRYLVNPFGLNYDEVTPDNLLVVNADGQLITEAEHKPNPAGFALHGAIHTARDDIHCVIHTHTNAVCAVAMKQAGFSHDNFYGAQLFERVGYHAFEGITLYDEERPRMLESLGDKHVLVLRNHGIAVGEADVARTFFLLWIVQRAAEIQCHAGQIPGPDVLISDDIKRGCARDAATLISGSSAADRMFDAAVRKMRKERGPLWTGDKA</sequence>
<dbReference type="Pfam" id="PF00596">
    <property type="entry name" value="Aldolase_II"/>
    <property type="match status" value="1"/>
</dbReference>
<dbReference type="GO" id="GO:0005856">
    <property type="term" value="C:cytoskeleton"/>
    <property type="evidence" value="ECO:0007669"/>
    <property type="project" value="TreeGrafter"/>
</dbReference>
<reference evidence="3 4" key="1">
    <citation type="submission" date="2015-06" db="EMBL/GenBank/DDBJ databases">
        <title>Improved classification and identification of acetic acid bacteria using matrix-assisted laser desorption/ionization time-of-flight mass spectrometry; Gluconobacter nephelii and Gluconobacter uchimurae are later heterotypic synonyms of Gluconobacter japonicus and Gluconobacter oxydans, respectively.</title>
        <authorList>
            <person name="Li L."/>
            <person name="Cleenwerck I."/>
            <person name="De Vuyst L."/>
            <person name="Vandamme P."/>
        </authorList>
    </citation>
    <scope>NUCLEOTIDE SEQUENCE [LARGE SCALE GENOMIC DNA]</scope>
    <source>
        <strain evidence="3 4">LMG 1768</strain>
    </source>
</reference>
<dbReference type="InterPro" id="IPR001303">
    <property type="entry name" value="Aldolase_II/adducin_N"/>
</dbReference>
<evidence type="ECO:0000256" key="1">
    <source>
        <dbReference type="ARBA" id="ARBA00037961"/>
    </source>
</evidence>
<proteinExistence type="inferred from homology"/>
<dbReference type="SMART" id="SM01007">
    <property type="entry name" value="Aldolase_II"/>
    <property type="match status" value="1"/>
</dbReference>
<dbReference type="PANTHER" id="PTHR10672:SF3">
    <property type="entry name" value="PROTEIN HU-LI TAI SHAO"/>
    <property type="match status" value="1"/>
</dbReference>
<dbReference type="GO" id="GO:0051015">
    <property type="term" value="F:actin filament binding"/>
    <property type="evidence" value="ECO:0007669"/>
    <property type="project" value="TreeGrafter"/>
</dbReference>
<dbReference type="RefSeq" id="WP_062108806.1">
    <property type="nucleotide sequence ID" value="NZ_LHZR01000110.1"/>
</dbReference>
<evidence type="ECO:0000313" key="3">
    <source>
        <dbReference type="EMBL" id="KXV47110.1"/>
    </source>
</evidence>
<dbReference type="OrthoDB" id="5291399at2"/>
<dbReference type="PANTHER" id="PTHR10672">
    <property type="entry name" value="ADDUCIN"/>
    <property type="match status" value="1"/>
</dbReference>